<dbReference type="PROSITE" id="PS51318">
    <property type="entry name" value="TAT"/>
    <property type="match status" value="1"/>
</dbReference>
<evidence type="ECO:0000256" key="3">
    <source>
        <dbReference type="RuleBase" id="RU361235"/>
    </source>
</evidence>
<evidence type="ECO:0000313" key="6">
    <source>
        <dbReference type="Proteomes" id="UP000551327"/>
    </source>
</evidence>
<feature type="domain" description="Carboxylesterase type B" evidence="4">
    <location>
        <begin position="42"/>
        <end position="524"/>
    </location>
</feature>
<dbReference type="InterPro" id="IPR050309">
    <property type="entry name" value="Type-B_Carboxylest/Lipase"/>
</dbReference>
<dbReference type="Pfam" id="PF00135">
    <property type="entry name" value="COesterase"/>
    <property type="match status" value="1"/>
</dbReference>
<dbReference type="PROSITE" id="PS00122">
    <property type="entry name" value="CARBOXYLESTERASE_B_1"/>
    <property type="match status" value="1"/>
</dbReference>
<keyword evidence="2 3" id="KW-0378">Hydrolase</keyword>
<evidence type="ECO:0000259" key="4">
    <source>
        <dbReference type="Pfam" id="PF00135"/>
    </source>
</evidence>
<dbReference type="InterPro" id="IPR019826">
    <property type="entry name" value="Carboxylesterase_B_AS"/>
</dbReference>
<dbReference type="EMBL" id="JACLAX010000010">
    <property type="protein sequence ID" value="MBC2669772.1"/>
    <property type="molecule type" value="Genomic_DNA"/>
</dbReference>
<dbReference type="AlphaFoldDB" id="A0A7X1G0K2"/>
<dbReference type="Gene3D" id="3.40.50.1820">
    <property type="entry name" value="alpha/beta hydrolase"/>
    <property type="match status" value="1"/>
</dbReference>
<dbReference type="RefSeq" id="WP_185679633.1">
    <property type="nucleotide sequence ID" value="NZ_JACLAX010000010.1"/>
</dbReference>
<accession>A0A7X1G0K2</accession>
<comment type="caution">
    <text evidence="5">The sequence shown here is derived from an EMBL/GenBank/DDBJ whole genome shotgun (WGS) entry which is preliminary data.</text>
</comment>
<evidence type="ECO:0000256" key="1">
    <source>
        <dbReference type="ARBA" id="ARBA00005964"/>
    </source>
</evidence>
<comment type="similarity">
    <text evidence="1 3">Belongs to the type-B carboxylesterase/lipase family.</text>
</comment>
<dbReference type="PANTHER" id="PTHR11559">
    <property type="entry name" value="CARBOXYLESTERASE"/>
    <property type="match status" value="1"/>
</dbReference>
<dbReference type="Proteomes" id="UP000551327">
    <property type="component" value="Unassembled WGS sequence"/>
</dbReference>
<dbReference type="GO" id="GO:0016787">
    <property type="term" value="F:hydrolase activity"/>
    <property type="evidence" value="ECO:0007669"/>
    <property type="project" value="UniProtKB-KW"/>
</dbReference>
<proteinExistence type="inferred from homology"/>
<name>A0A7X1G0K2_9SPHN</name>
<dbReference type="InterPro" id="IPR002018">
    <property type="entry name" value="CarbesteraseB"/>
</dbReference>
<evidence type="ECO:0000256" key="2">
    <source>
        <dbReference type="ARBA" id="ARBA00022801"/>
    </source>
</evidence>
<dbReference type="SUPFAM" id="SSF53474">
    <property type="entry name" value="alpha/beta-Hydrolases"/>
    <property type="match status" value="1"/>
</dbReference>
<gene>
    <name evidence="5" type="ORF">H7F53_11515</name>
</gene>
<sequence length="541" mass="57172">MAINRRELLVAAATTGVIATATPVRAQGLRPAKAPAIDPAVLVDTAQGRVRGYRDADVRIFKGIPYATDTGGAARFLPPGPAPKWAGTRSCLNWGPVCPQAPRTGWANDEEAWLFHWDDGYPGEDCLRLNVWGRVDARNAPVMVWIHGGGYTAGSAQELAGYDGTRMAANHGVIFVSVNHRLGPLGYMDLSEVGGSAYAQSGNAGMLDLVAALQWVKTNIAAFGGDPGRVTIFGQSGGGSKVSTLMGMPAAVGLFHRAMIHSGSSLLANDSDRARAFTRDVMAELGIGREMFRLQSVPSAALIEAGQRVARRLAAGQPTNLTIGGPRRRAPGWSPVVDGVTIPEAPFAERAPAISAKVPLVVGCVRDEFGGVLTDLSEDELFKRMANIPADNRAAALAAFRTAYPGLPDGHLARIMAASSLRNSSVQFAALKTAQGTPAYTWHMTFACPNLEGRWGSFHCIDIPFATDNVARWATVTGNTPGAQALGRAMSGAWAAFAHTGSPSTKALAWPAHDERVPTMVFDTDTRVVMDPAGAARRAVM</sequence>
<dbReference type="InterPro" id="IPR029058">
    <property type="entry name" value="AB_hydrolase_fold"/>
</dbReference>
<evidence type="ECO:0000313" key="5">
    <source>
        <dbReference type="EMBL" id="MBC2669772.1"/>
    </source>
</evidence>
<organism evidence="5 6">
    <name type="scientific">Novosphingobium piscinae</name>
    <dbReference type="NCBI Taxonomy" id="1507448"/>
    <lineage>
        <taxon>Bacteria</taxon>
        <taxon>Pseudomonadati</taxon>
        <taxon>Pseudomonadota</taxon>
        <taxon>Alphaproteobacteria</taxon>
        <taxon>Sphingomonadales</taxon>
        <taxon>Sphingomonadaceae</taxon>
        <taxon>Novosphingobium</taxon>
    </lineage>
</organism>
<dbReference type="EC" id="3.1.1.-" evidence="3"/>
<protein>
    <recommendedName>
        <fullName evidence="3">Carboxylic ester hydrolase</fullName>
        <ecNumber evidence="3">3.1.1.-</ecNumber>
    </recommendedName>
</protein>
<reference evidence="5 6" key="1">
    <citation type="submission" date="2020-08" db="EMBL/GenBank/DDBJ databases">
        <title>The genome sequence of type strain Novosphingobium piscinae KCTC 42194.</title>
        <authorList>
            <person name="Liu Y."/>
        </authorList>
    </citation>
    <scope>NUCLEOTIDE SEQUENCE [LARGE SCALE GENOMIC DNA]</scope>
    <source>
        <strain evidence="5 6">KCTC 42194</strain>
    </source>
</reference>
<keyword evidence="6" id="KW-1185">Reference proteome</keyword>
<dbReference type="InterPro" id="IPR006311">
    <property type="entry name" value="TAT_signal"/>
</dbReference>